<evidence type="ECO:0008006" key="16">
    <source>
        <dbReference type="Google" id="ProtNLM"/>
    </source>
</evidence>
<keyword evidence="4" id="KW-0732">Signal</keyword>
<evidence type="ECO:0000259" key="13">
    <source>
        <dbReference type="PROSITE" id="PS50026"/>
    </source>
</evidence>
<reference evidence="14" key="1">
    <citation type="submission" date="2022-11" db="UniProtKB">
        <authorList>
            <consortium name="EnsemblMetazoa"/>
        </authorList>
    </citation>
    <scope>IDENTIFICATION</scope>
</reference>
<dbReference type="InterPro" id="IPR000152">
    <property type="entry name" value="EGF-type_Asp/Asn_hydroxyl_site"/>
</dbReference>
<name>A0A914A295_PATMI</name>
<dbReference type="SMART" id="SM00181">
    <property type="entry name" value="EGF"/>
    <property type="match status" value="2"/>
</dbReference>
<evidence type="ECO:0000256" key="10">
    <source>
        <dbReference type="SAM" id="MobiDB-lite"/>
    </source>
</evidence>
<evidence type="ECO:0000256" key="2">
    <source>
        <dbReference type="ARBA" id="ARBA00022475"/>
    </source>
</evidence>
<evidence type="ECO:0000256" key="5">
    <source>
        <dbReference type="ARBA" id="ARBA00022737"/>
    </source>
</evidence>
<keyword evidence="11" id="KW-1133">Transmembrane helix</keyword>
<dbReference type="GO" id="GO:0005886">
    <property type="term" value="C:plasma membrane"/>
    <property type="evidence" value="ECO:0007669"/>
    <property type="project" value="UniProtKB-SubCell"/>
</dbReference>
<dbReference type="Gene3D" id="2.10.25.10">
    <property type="entry name" value="Laminin"/>
    <property type="match status" value="2"/>
</dbReference>
<dbReference type="InterPro" id="IPR000082">
    <property type="entry name" value="SEA_dom"/>
</dbReference>
<sequence>MQFATSVSPATSKVTSTEEATTSLIPSHLTSTQQAGTISEATSLRLISTMATSTVQTTTPGNPSSFATSTLAATTEKLETTSEVTTPLNPAITTVTATNLIDECALFLDNCDRVVQECIDQQIGYTCECRTGYTLDSTGKCTKLKSFQSSFRITGLVDETGASQEAVFTTDLTIRTSESFISLEITVCSAVALVYRNDPLTSTIFISCSVIRFAPGSIKAEYTIELASNSTVNETYLQDTMKEAVLSDTLNNTLRVANDSIIVSALNECEADMDDCSDNAICTDTEDYFTCSCVDGYTDLRTDIPGRYCSLVPISPEQDYTIIIIASSVTAAVLLIIALVLVVVHLLRRRKKRRKSSTYSLESPDELSLSQPVWRRVTPHGSQSLYPSSYGLSNLDMVTDGDEAVFTGARHAGEGVGSGSQESLTERELEWAQNLKTVFETVPQNQRAYSLPLLRLPETELASSSRTQSHVKRSATVSDDGQQTDRFRLPRRRSQSPVRGTPFTTTHESALRDLGARGRPDRIVISYDYF</sequence>
<keyword evidence="8" id="KW-0325">Glycoprotein</keyword>
<evidence type="ECO:0000256" key="1">
    <source>
        <dbReference type="ARBA" id="ARBA00004236"/>
    </source>
</evidence>
<organism evidence="14 15">
    <name type="scientific">Patiria miniata</name>
    <name type="common">Bat star</name>
    <name type="synonym">Asterina miniata</name>
    <dbReference type="NCBI Taxonomy" id="46514"/>
    <lineage>
        <taxon>Eukaryota</taxon>
        <taxon>Metazoa</taxon>
        <taxon>Echinodermata</taxon>
        <taxon>Eleutherozoa</taxon>
        <taxon>Asterozoa</taxon>
        <taxon>Asteroidea</taxon>
        <taxon>Valvatacea</taxon>
        <taxon>Valvatida</taxon>
        <taxon>Asterinidae</taxon>
        <taxon>Patiria</taxon>
    </lineage>
</organism>
<dbReference type="AlphaFoldDB" id="A0A914A295"/>
<dbReference type="PROSITE" id="PS50026">
    <property type="entry name" value="EGF_3"/>
    <property type="match status" value="1"/>
</dbReference>
<evidence type="ECO:0000256" key="11">
    <source>
        <dbReference type="SAM" id="Phobius"/>
    </source>
</evidence>
<protein>
    <recommendedName>
        <fullName evidence="16">EGF-like domain-containing protein</fullName>
    </recommendedName>
</protein>
<dbReference type="Pfam" id="PF01390">
    <property type="entry name" value="SEA"/>
    <property type="match status" value="1"/>
</dbReference>
<evidence type="ECO:0000256" key="7">
    <source>
        <dbReference type="ARBA" id="ARBA00023157"/>
    </source>
</evidence>
<keyword evidence="7" id="KW-1015">Disulfide bond</keyword>
<dbReference type="OMA" id="CTINESM"/>
<keyword evidence="6 11" id="KW-0472">Membrane</keyword>
<dbReference type="SUPFAM" id="SSF82671">
    <property type="entry name" value="SEA domain"/>
    <property type="match status" value="1"/>
</dbReference>
<keyword evidence="11" id="KW-0812">Transmembrane</keyword>
<keyword evidence="3 9" id="KW-0245">EGF-like domain</keyword>
<dbReference type="Pfam" id="PF07645">
    <property type="entry name" value="EGF_CA"/>
    <property type="match status" value="2"/>
</dbReference>
<comment type="subcellular location">
    <subcellularLocation>
        <location evidence="1">Cell membrane</location>
    </subcellularLocation>
</comment>
<evidence type="ECO:0000256" key="9">
    <source>
        <dbReference type="PROSITE-ProRule" id="PRU00076"/>
    </source>
</evidence>
<keyword evidence="2" id="KW-1003">Cell membrane</keyword>
<evidence type="ECO:0000256" key="8">
    <source>
        <dbReference type="ARBA" id="ARBA00023180"/>
    </source>
</evidence>
<evidence type="ECO:0000256" key="6">
    <source>
        <dbReference type="ARBA" id="ARBA00023136"/>
    </source>
</evidence>
<evidence type="ECO:0000313" key="15">
    <source>
        <dbReference type="Proteomes" id="UP000887568"/>
    </source>
</evidence>
<dbReference type="OrthoDB" id="2015116at2759"/>
<dbReference type="PROSITE" id="PS00010">
    <property type="entry name" value="ASX_HYDROXYL"/>
    <property type="match status" value="2"/>
</dbReference>
<dbReference type="CDD" id="cd00054">
    <property type="entry name" value="EGF_CA"/>
    <property type="match status" value="2"/>
</dbReference>
<dbReference type="GeneID" id="119729475"/>
<comment type="caution">
    <text evidence="9">Lacks conserved residue(s) required for the propagation of feature annotation.</text>
</comment>
<feature type="transmembrane region" description="Helical" evidence="11">
    <location>
        <begin position="320"/>
        <end position="347"/>
    </location>
</feature>
<dbReference type="PROSITE" id="PS01186">
    <property type="entry name" value="EGF_2"/>
    <property type="match status" value="1"/>
</dbReference>
<feature type="compositionally biased region" description="Polar residues" evidence="10">
    <location>
        <begin position="495"/>
        <end position="508"/>
    </location>
</feature>
<dbReference type="SUPFAM" id="SSF57196">
    <property type="entry name" value="EGF/Laminin"/>
    <property type="match status" value="1"/>
</dbReference>
<feature type="domain" description="SEA" evidence="12">
    <location>
        <begin position="143"/>
        <end position="268"/>
    </location>
</feature>
<keyword evidence="5" id="KW-0677">Repeat</keyword>
<dbReference type="RefSeq" id="XP_038057968.1">
    <property type="nucleotide sequence ID" value="XM_038202040.1"/>
</dbReference>
<evidence type="ECO:0000313" key="14">
    <source>
        <dbReference type="EnsemblMetazoa" id="XP_038057968.1"/>
    </source>
</evidence>
<dbReference type="EnsemblMetazoa" id="XM_038202040.1">
    <property type="protein sequence ID" value="XP_038057968.1"/>
    <property type="gene ID" value="LOC119729475"/>
</dbReference>
<dbReference type="InterPro" id="IPR001881">
    <property type="entry name" value="EGF-like_Ca-bd_dom"/>
</dbReference>
<dbReference type="PANTHER" id="PTHR24037:SF11">
    <property type="entry name" value="MUCIN-2-LIKE"/>
    <property type="match status" value="1"/>
</dbReference>
<dbReference type="InterPro" id="IPR036364">
    <property type="entry name" value="SEA_dom_sf"/>
</dbReference>
<dbReference type="PANTHER" id="PTHR24037">
    <property type="entry name" value="HEART DEVELOPMENT PROTEIN WITH EGF-LIKE DOMAINS 1"/>
    <property type="match status" value="1"/>
</dbReference>
<feature type="region of interest" description="Disordered" evidence="10">
    <location>
        <begin position="461"/>
        <end position="514"/>
    </location>
</feature>
<evidence type="ECO:0000256" key="4">
    <source>
        <dbReference type="ARBA" id="ARBA00022729"/>
    </source>
</evidence>
<dbReference type="InterPro" id="IPR000742">
    <property type="entry name" value="EGF"/>
</dbReference>
<feature type="region of interest" description="Disordered" evidence="10">
    <location>
        <begin position="1"/>
        <end position="32"/>
    </location>
</feature>
<dbReference type="Gene3D" id="3.30.70.960">
    <property type="entry name" value="SEA domain"/>
    <property type="match status" value="1"/>
</dbReference>
<dbReference type="PROSITE" id="PS50024">
    <property type="entry name" value="SEA"/>
    <property type="match status" value="1"/>
</dbReference>
<feature type="domain" description="EGF-like" evidence="13">
    <location>
        <begin position="265"/>
        <end position="303"/>
    </location>
</feature>
<evidence type="ECO:0000259" key="12">
    <source>
        <dbReference type="PROSITE" id="PS50024"/>
    </source>
</evidence>
<dbReference type="InterPro" id="IPR049883">
    <property type="entry name" value="NOTCH1_EGF-like"/>
</dbReference>
<dbReference type="Proteomes" id="UP000887568">
    <property type="component" value="Unplaced"/>
</dbReference>
<dbReference type="GO" id="GO:0005509">
    <property type="term" value="F:calcium ion binding"/>
    <property type="evidence" value="ECO:0007669"/>
    <property type="project" value="InterPro"/>
</dbReference>
<keyword evidence="15" id="KW-1185">Reference proteome</keyword>
<accession>A0A914A295</accession>
<dbReference type="SMART" id="SM00179">
    <property type="entry name" value="EGF_CA"/>
    <property type="match status" value="2"/>
</dbReference>
<proteinExistence type="predicted"/>
<evidence type="ECO:0000256" key="3">
    <source>
        <dbReference type="ARBA" id="ARBA00022536"/>
    </source>
</evidence>